<evidence type="ECO:0000313" key="4">
    <source>
        <dbReference type="Proteomes" id="UP001437256"/>
    </source>
</evidence>
<dbReference type="Pfam" id="PF20231">
    <property type="entry name" value="DUF6589"/>
    <property type="match status" value="1"/>
</dbReference>
<dbReference type="Proteomes" id="UP001437256">
    <property type="component" value="Unassembled WGS sequence"/>
</dbReference>
<feature type="compositionally biased region" description="Low complexity" evidence="1">
    <location>
        <begin position="1016"/>
        <end position="1028"/>
    </location>
</feature>
<accession>A0ABR2ZJ74</accession>
<name>A0ABR2ZJ74_9AGAR</name>
<feature type="region of interest" description="Disordered" evidence="1">
    <location>
        <begin position="1"/>
        <end position="106"/>
    </location>
</feature>
<organism evidence="3 4">
    <name type="scientific">Marasmius tenuissimus</name>
    <dbReference type="NCBI Taxonomy" id="585030"/>
    <lineage>
        <taxon>Eukaryota</taxon>
        <taxon>Fungi</taxon>
        <taxon>Dikarya</taxon>
        <taxon>Basidiomycota</taxon>
        <taxon>Agaricomycotina</taxon>
        <taxon>Agaricomycetes</taxon>
        <taxon>Agaricomycetidae</taxon>
        <taxon>Agaricales</taxon>
        <taxon>Marasmiineae</taxon>
        <taxon>Marasmiaceae</taxon>
        <taxon>Marasmius</taxon>
    </lineage>
</organism>
<feature type="compositionally biased region" description="Polar residues" evidence="1">
    <location>
        <begin position="1"/>
        <end position="10"/>
    </location>
</feature>
<sequence length="1132" mass="128106">MSFYSFQTKSASKKARVSLPITPIPADQFYGTPSSRHNAAYPPTPASSRTPINMFTSTPSQNNPASTARKRRHPDQNDSGFINCTPTKPPHPRKKNKKEHEKPPPSPREIVVMVIKFIQTFRWGLSDFLFWVSQWEDRDIVHASAMEKFLSGRCTHHPGEVIRMWYKSPDGVLGNNVEDGDKMWGMETRYWEVKQVRACLTSFAAQECVAHAVLQARRAVRPEGGLHIRLTVKDDTGAQKNLVKKEWKDIGATTVPRIKEILNRTQPFLFHLLSCVARGSITVSDGIGPEIPRKTRPVDTVCFHSVCREKVSTYSPASSGTQVVTHAISSLNFSLNRRANWLPVARGLLYFSLSAPVDLFAYESRTGTMPVYQTVNSLLADLGEEEGRVTAEAGSDPRRWVKIFIDNTQRNHHQRDERVGRADHMMIGMAGCLVEYPPGSFPIAAPNIDDRRTRIQANQRSQLNVDFFLNLIDHDHLELVGTFQWMLNFTTFIPQLRSYNSRVTSLYETRAARIRLDPKPSVIHPLATNGKNETVTPELKDALLDFMRQAGQTPENHQHRLFPVGGDGLTYQKINELKRYLQLYPDELEGLGIVEPQLEWWHTQATDVTRIFQTHWGPPLSRDPSTLGHSARKIKRKEPANLKKVDYYPSVQLMHLVLDARMLDALRSYLQVDDIFEHFEKLDRDGKLPSFEKLEEIARTLYQCYSTSRGIHHALHDSSLPSESSPWAASVPTSVAWATSEQDLTNGRQPAAETREERVKDPKKSNKKKKKTKAEMEAEREREESRKSGDRVLANSIAFIRDALLSREAAYAAAAGDVGRFWEVFKVMLFMFFGSGHAKYGTYALEFITTLELESSKELREASLRMMLINLSGKPGAFAPCDLIQEYFNRLLEFIVERKGKEFGDHFIRRVVARNLHHLTRIKTDLRAGVNLAKHSGKHSEPGCTPEMKILLDTYKLHQLHFRIAGRIVDMDEREIDNFYAGWLKMGGPSGKVQKWADETTRSRIKEDIERRIAALTATSSTTTTCTSGPMEATGNQGQRTPDNLAGASEDSDDESTSNISEEESQIDSDSDEDDEERAFDTSTLGSNELRDGRLVTTTFTAESYLESMEVEDDLSDLESVAELEMDGEEDI</sequence>
<feature type="compositionally biased region" description="Basic and acidic residues" evidence="1">
    <location>
        <begin position="773"/>
        <end position="787"/>
    </location>
</feature>
<evidence type="ECO:0000259" key="2">
    <source>
        <dbReference type="Pfam" id="PF20231"/>
    </source>
</evidence>
<feature type="region of interest" description="Disordered" evidence="1">
    <location>
        <begin position="1016"/>
        <end position="1088"/>
    </location>
</feature>
<gene>
    <name evidence="3" type="ORF">AAF712_011898</name>
</gene>
<evidence type="ECO:0000313" key="3">
    <source>
        <dbReference type="EMBL" id="KAL0061280.1"/>
    </source>
</evidence>
<proteinExistence type="predicted"/>
<evidence type="ECO:0000256" key="1">
    <source>
        <dbReference type="SAM" id="MobiDB-lite"/>
    </source>
</evidence>
<reference evidence="3 4" key="1">
    <citation type="submission" date="2024-05" db="EMBL/GenBank/DDBJ databases">
        <title>A draft genome resource for the thread blight pathogen Marasmius tenuissimus strain MS-2.</title>
        <authorList>
            <person name="Yulfo-Soto G.E."/>
            <person name="Baruah I.K."/>
            <person name="Amoako-Attah I."/>
            <person name="Bukari Y."/>
            <person name="Meinhardt L.W."/>
            <person name="Bailey B.A."/>
            <person name="Cohen S.P."/>
        </authorList>
    </citation>
    <scope>NUCLEOTIDE SEQUENCE [LARGE SCALE GENOMIC DNA]</scope>
    <source>
        <strain evidence="3 4">MS-2</strain>
    </source>
</reference>
<dbReference type="EMBL" id="JBBXMP010000141">
    <property type="protein sequence ID" value="KAL0061280.1"/>
    <property type="molecule type" value="Genomic_DNA"/>
</dbReference>
<feature type="region of interest" description="Disordered" evidence="1">
    <location>
        <begin position="739"/>
        <end position="787"/>
    </location>
</feature>
<feature type="compositionally biased region" description="Basic and acidic residues" evidence="1">
    <location>
        <begin position="753"/>
        <end position="764"/>
    </location>
</feature>
<feature type="compositionally biased region" description="Acidic residues" evidence="1">
    <location>
        <begin position="1050"/>
        <end position="1078"/>
    </location>
</feature>
<keyword evidence="4" id="KW-1185">Reference proteome</keyword>
<feature type="compositionally biased region" description="Polar residues" evidence="1">
    <location>
        <begin position="46"/>
        <end position="66"/>
    </location>
</feature>
<feature type="compositionally biased region" description="Polar residues" evidence="1">
    <location>
        <begin position="739"/>
        <end position="748"/>
    </location>
</feature>
<comment type="caution">
    <text evidence="3">The sequence shown here is derived from an EMBL/GenBank/DDBJ whole genome shotgun (WGS) entry which is preliminary data.</text>
</comment>
<protein>
    <recommendedName>
        <fullName evidence="2">DUF6589 domain-containing protein</fullName>
    </recommendedName>
</protein>
<dbReference type="InterPro" id="IPR046496">
    <property type="entry name" value="DUF6589"/>
</dbReference>
<feature type="domain" description="DUF6589" evidence="2">
    <location>
        <begin position="459"/>
        <end position="939"/>
    </location>
</feature>